<dbReference type="EMBL" id="CP089984">
    <property type="protein sequence ID" value="WXB19323.1"/>
    <property type="molecule type" value="Genomic_DNA"/>
</dbReference>
<dbReference type="InterPro" id="IPR002611">
    <property type="entry name" value="IstB_ATP-bd"/>
</dbReference>
<name>A0ABZ2LY66_9BACT</name>
<evidence type="ECO:0000313" key="11">
    <source>
        <dbReference type="Proteomes" id="UP001370348"/>
    </source>
</evidence>
<evidence type="ECO:0000313" key="9">
    <source>
        <dbReference type="EMBL" id="WXB19323.1"/>
    </source>
</evidence>
<sequence>MTELRERLRALGLLSTASAFDDLVALATKKRWGLTEILEYIADLEEKDRARRGLERRMSRSRLEKFKPMSDFEWDWPTKIDRPLVESVLSVDFVAAHRNVVLVSPSGLGKTMIAQNIVHRAVLAGHSVLFLSAAKLLLDLGAQESARALERRLHYFSKIGLLVIDEVGFLAFDNRNADLLFQVVSRRYEKKSLVLTTNLAFKDWHTIFPSATCATALVERVIHHADVVTIEGESYRMRESEATAKDRRAARKAKKDPPADS</sequence>
<dbReference type="PANTHER" id="PTHR30050:SF4">
    <property type="entry name" value="ATP-BINDING PROTEIN RV3427C IN INSERTION SEQUENCE-RELATED"/>
    <property type="match status" value="1"/>
</dbReference>
<evidence type="ECO:0000313" key="10">
    <source>
        <dbReference type="EMBL" id="WXB19539.1"/>
    </source>
</evidence>
<dbReference type="Proteomes" id="UP001370348">
    <property type="component" value="Chromosome"/>
</dbReference>
<dbReference type="InterPro" id="IPR047661">
    <property type="entry name" value="IstB"/>
</dbReference>
<proteinExistence type="inferred from homology"/>
<evidence type="ECO:0000313" key="7">
    <source>
        <dbReference type="EMBL" id="WXB17991.1"/>
    </source>
</evidence>
<dbReference type="InterPro" id="IPR027417">
    <property type="entry name" value="P-loop_NTPase"/>
</dbReference>
<dbReference type="Gene3D" id="3.40.50.300">
    <property type="entry name" value="P-loop containing nucleotide triphosphate hydrolases"/>
    <property type="match status" value="1"/>
</dbReference>
<dbReference type="RefSeq" id="WP_394824171.1">
    <property type="nucleotide sequence ID" value="NZ_CP089984.1"/>
</dbReference>
<dbReference type="NCBIfam" id="NF038214">
    <property type="entry name" value="IS21_help_AAA"/>
    <property type="match status" value="1"/>
</dbReference>
<evidence type="ECO:0000256" key="4">
    <source>
        <dbReference type="SAM" id="MobiDB-lite"/>
    </source>
</evidence>
<comment type="similarity">
    <text evidence="1">Belongs to the IS21/IS1162 putative ATP-binding protein family.</text>
</comment>
<evidence type="ECO:0000256" key="1">
    <source>
        <dbReference type="ARBA" id="ARBA00008059"/>
    </source>
</evidence>
<accession>A0ABZ2LY66</accession>
<feature type="region of interest" description="Disordered" evidence="4">
    <location>
        <begin position="237"/>
        <end position="261"/>
    </location>
</feature>
<keyword evidence="11" id="KW-1185">Reference proteome</keyword>
<evidence type="ECO:0000313" key="8">
    <source>
        <dbReference type="EMBL" id="WXB18316.1"/>
    </source>
</evidence>
<dbReference type="SMART" id="SM00382">
    <property type="entry name" value="AAA"/>
    <property type="match status" value="1"/>
</dbReference>
<dbReference type="EMBL" id="CP089984">
    <property type="protein sequence ID" value="WXB17991.1"/>
    <property type="molecule type" value="Genomic_DNA"/>
</dbReference>
<dbReference type="CDD" id="cd00009">
    <property type="entry name" value="AAA"/>
    <property type="match status" value="1"/>
</dbReference>
<keyword evidence="2" id="KW-0547">Nucleotide-binding</keyword>
<dbReference type="SUPFAM" id="SSF52540">
    <property type="entry name" value="P-loop containing nucleoside triphosphate hydrolases"/>
    <property type="match status" value="1"/>
</dbReference>
<feature type="compositionally biased region" description="Basic and acidic residues" evidence="4">
    <location>
        <begin position="237"/>
        <end position="247"/>
    </location>
</feature>
<dbReference type="EMBL" id="CP089984">
    <property type="protein sequence ID" value="WXB19539.1"/>
    <property type="molecule type" value="Genomic_DNA"/>
</dbReference>
<dbReference type="InterPro" id="IPR003593">
    <property type="entry name" value="AAA+_ATPase"/>
</dbReference>
<dbReference type="InterPro" id="IPR028350">
    <property type="entry name" value="DNAC/IstB-like"/>
</dbReference>
<evidence type="ECO:0000256" key="3">
    <source>
        <dbReference type="ARBA" id="ARBA00022840"/>
    </source>
</evidence>
<reference evidence="6 11" key="1">
    <citation type="submission" date="2021-12" db="EMBL/GenBank/DDBJ databases">
        <title>Discovery of the Pendulisporaceae a myxobacterial family with distinct sporulation behavior and unique specialized metabolism.</title>
        <authorList>
            <person name="Garcia R."/>
            <person name="Popoff A."/>
            <person name="Bader C.D."/>
            <person name="Loehr J."/>
            <person name="Walesch S."/>
            <person name="Walt C."/>
            <person name="Boldt J."/>
            <person name="Bunk B."/>
            <person name="Haeckl F.J.F.P.J."/>
            <person name="Gunesch A.P."/>
            <person name="Birkelbach J."/>
            <person name="Nuebel U."/>
            <person name="Pietschmann T."/>
            <person name="Bach T."/>
            <person name="Mueller R."/>
        </authorList>
    </citation>
    <scope>NUCLEOTIDE SEQUENCE [LARGE SCALE GENOMIC DNA]</scope>
    <source>
        <strain evidence="6 11">MSr11954</strain>
    </source>
</reference>
<dbReference type="PIRSF" id="PIRSF003073">
    <property type="entry name" value="DNAC_TnpB_IstB"/>
    <property type="match status" value="1"/>
</dbReference>
<evidence type="ECO:0000256" key="2">
    <source>
        <dbReference type="ARBA" id="ARBA00022741"/>
    </source>
</evidence>
<dbReference type="Pfam" id="PF01695">
    <property type="entry name" value="IstB_IS21"/>
    <property type="match status" value="1"/>
</dbReference>
<feature type="domain" description="AAA+ ATPase" evidence="5">
    <location>
        <begin position="96"/>
        <end position="231"/>
    </location>
</feature>
<organism evidence="6 11">
    <name type="scientific">Pendulispora albinea</name>
    <dbReference type="NCBI Taxonomy" id="2741071"/>
    <lineage>
        <taxon>Bacteria</taxon>
        <taxon>Pseudomonadati</taxon>
        <taxon>Myxococcota</taxon>
        <taxon>Myxococcia</taxon>
        <taxon>Myxococcales</taxon>
        <taxon>Sorangiineae</taxon>
        <taxon>Pendulisporaceae</taxon>
        <taxon>Pendulispora</taxon>
    </lineage>
</organism>
<dbReference type="EMBL" id="CP089984">
    <property type="protein sequence ID" value="WXB14549.1"/>
    <property type="molecule type" value="Genomic_DNA"/>
</dbReference>
<protein>
    <submittedName>
        <fullName evidence="6">IS21-like element helper ATPase IstB</fullName>
    </submittedName>
</protein>
<keyword evidence="3" id="KW-0067">ATP-binding</keyword>
<evidence type="ECO:0000259" key="5">
    <source>
        <dbReference type="SMART" id="SM00382"/>
    </source>
</evidence>
<evidence type="ECO:0000313" key="6">
    <source>
        <dbReference type="EMBL" id="WXB14549.1"/>
    </source>
</evidence>
<dbReference type="PANTHER" id="PTHR30050">
    <property type="entry name" value="CHROMOSOMAL REPLICATION INITIATOR PROTEIN DNAA"/>
    <property type="match status" value="1"/>
</dbReference>
<dbReference type="EMBL" id="CP089984">
    <property type="protein sequence ID" value="WXB18316.1"/>
    <property type="molecule type" value="Genomic_DNA"/>
</dbReference>
<gene>
    <name evidence="6" type="primary">istB</name>
    <name evidence="7" type="ORF">LZC94_12095</name>
    <name evidence="8" type="ORF">LZC94_13780</name>
    <name evidence="9" type="ORF">LZC94_19090</name>
    <name evidence="10" type="ORF">LZC94_20225</name>
    <name evidence="6" type="ORF">LZC94_42835</name>
</gene>